<evidence type="ECO:0000313" key="1">
    <source>
        <dbReference type="EMBL" id="KZU92155.1"/>
    </source>
</evidence>
<sequence>MANEIKHADSFEHILDTMAEGFGREEKLKANAAGADQFIKIMKPKIPVGKLRKVHGHAEKAHLRDSLITVDHPNGSVNVGFTAKGEKGYIARFQNDGWDVVDRNGSKHSHVSGKHFWETTQREAKGQVGKAVVEQLKTAMDKKVGK</sequence>
<dbReference type="Proteomes" id="UP000076882">
    <property type="component" value="Unassembled WGS sequence"/>
</dbReference>
<dbReference type="EMBL" id="LUXM01000040">
    <property type="protein sequence ID" value="KZU92155.1"/>
    <property type="molecule type" value="Genomic_DNA"/>
</dbReference>
<protein>
    <submittedName>
        <fullName evidence="1">Uncharacterized protein</fullName>
    </submittedName>
</protein>
<proteinExistence type="predicted"/>
<reference evidence="1 2" key="1">
    <citation type="submission" date="2016-03" db="EMBL/GenBank/DDBJ databases">
        <title>Comparative genomics of 54 Lactobacillus plantarum strains reveals genomic uncoupling from niche constraints.</title>
        <authorList>
            <person name="Martino M.E."/>
        </authorList>
    </citation>
    <scope>NUCLEOTIDE SEQUENCE [LARGE SCALE GENOMIC DNA]</scope>
    <source>
        <strain evidence="1 2">19.1</strain>
    </source>
</reference>
<evidence type="ECO:0000313" key="2">
    <source>
        <dbReference type="Proteomes" id="UP000076882"/>
    </source>
</evidence>
<dbReference type="AlphaFoldDB" id="A0A162HER9"/>
<organism evidence="1 2">
    <name type="scientific">Lactiplantibacillus plantarum</name>
    <name type="common">Lactobacillus plantarum</name>
    <dbReference type="NCBI Taxonomy" id="1590"/>
    <lineage>
        <taxon>Bacteria</taxon>
        <taxon>Bacillati</taxon>
        <taxon>Bacillota</taxon>
        <taxon>Bacilli</taxon>
        <taxon>Lactobacillales</taxon>
        <taxon>Lactobacillaceae</taxon>
        <taxon>Lactiplantibacillus</taxon>
    </lineage>
</organism>
<name>A0A162HER9_LACPN</name>
<dbReference type="PATRIC" id="fig|1590.201.peg.3376"/>
<gene>
    <name evidence="1" type="ORF">Lp19_3441</name>
</gene>
<comment type="caution">
    <text evidence="1">The sequence shown here is derived from an EMBL/GenBank/DDBJ whole genome shotgun (WGS) entry which is preliminary data.</text>
</comment>
<accession>A0A162HER9</accession>